<protein>
    <submittedName>
        <fullName evidence="2">Uncharacterized protein</fullName>
    </submittedName>
</protein>
<reference evidence="2" key="1">
    <citation type="submission" date="2021-01" db="EMBL/GenBank/DDBJ databases">
        <authorList>
            <person name="Corre E."/>
            <person name="Pelletier E."/>
            <person name="Niang G."/>
            <person name="Scheremetjew M."/>
            <person name="Finn R."/>
            <person name="Kale V."/>
            <person name="Holt S."/>
            <person name="Cochrane G."/>
            <person name="Meng A."/>
            <person name="Brown T."/>
            <person name="Cohen L."/>
        </authorList>
    </citation>
    <scope>NUCLEOTIDE SEQUENCE</scope>
    <source>
        <strain evidence="2">CCMP325</strain>
    </source>
</reference>
<organism evidence="2">
    <name type="scientific">Hanusia phi</name>
    <dbReference type="NCBI Taxonomy" id="3032"/>
    <lineage>
        <taxon>Eukaryota</taxon>
        <taxon>Cryptophyceae</taxon>
        <taxon>Pyrenomonadales</taxon>
        <taxon>Geminigeraceae</taxon>
        <taxon>Hanusia</taxon>
    </lineage>
</organism>
<feature type="compositionally biased region" description="Polar residues" evidence="1">
    <location>
        <begin position="142"/>
        <end position="152"/>
    </location>
</feature>
<proteinExistence type="predicted"/>
<sequence>MKANKHVFSFPSTRGVQELEEVAKLSPPEFPTSDKTTSDGTHGGEKEEDDEYSSLTSTTRRLYPKKDDVDVGRGKAPAMSDTNSPTTILMNEHNVGGRKGKPHKGYNIEIDDEGNSDYDVVEEDIEVQESDGDASPAWGLKPQQQEVSLSESCTEVSMSDRSVEGSMTLDAYDYVESLAR</sequence>
<feature type="region of interest" description="Disordered" evidence="1">
    <location>
        <begin position="1"/>
        <end position="115"/>
    </location>
</feature>
<gene>
    <name evidence="2" type="ORF">HPHI1048_LOCUS872</name>
</gene>
<accession>A0A7S0DX53</accession>
<evidence type="ECO:0000256" key="1">
    <source>
        <dbReference type="SAM" id="MobiDB-lite"/>
    </source>
</evidence>
<feature type="compositionally biased region" description="Basic and acidic residues" evidence="1">
    <location>
        <begin position="64"/>
        <end position="73"/>
    </location>
</feature>
<feature type="region of interest" description="Disordered" evidence="1">
    <location>
        <begin position="129"/>
        <end position="152"/>
    </location>
</feature>
<name>A0A7S0DX53_9CRYP</name>
<dbReference type="EMBL" id="HBEO01001249">
    <property type="protein sequence ID" value="CAD8466578.1"/>
    <property type="molecule type" value="Transcribed_RNA"/>
</dbReference>
<feature type="compositionally biased region" description="Polar residues" evidence="1">
    <location>
        <begin position="80"/>
        <end position="89"/>
    </location>
</feature>
<evidence type="ECO:0000313" key="2">
    <source>
        <dbReference type="EMBL" id="CAD8466578.1"/>
    </source>
</evidence>
<dbReference type="AlphaFoldDB" id="A0A7S0DX53"/>